<reference evidence="1 2" key="1">
    <citation type="submission" date="2024-11" db="EMBL/GenBank/DDBJ databases">
        <title>Adaptive evolution of stress response genes in parasites aligns with host niche diversity.</title>
        <authorList>
            <person name="Hahn C."/>
            <person name="Resl P."/>
        </authorList>
    </citation>
    <scope>NUCLEOTIDE SEQUENCE [LARGE SCALE GENOMIC DNA]</scope>
    <source>
        <strain evidence="1">EGGRZ-B1_66</strain>
        <tissue evidence="1">Body</tissue>
    </source>
</reference>
<name>A0ABD2PNB2_9PLAT</name>
<dbReference type="EMBL" id="JBJKFK010005336">
    <property type="protein sequence ID" value="KAL3308377.1"/>
    <property type="molecule type" value="Genomic_DNA"/>
</dbReference>
<evidence type="ECO:0000313" key="2">
    <source>
        <dbReference type="Proteomes" id="UP001626550"/>
    </source>
</evidence>
<gene>
    <name evidence="1" type="ORF">Ciccas_013093</name>
</gene>
<dbReference type="Proteomes" id="UP001626550">
    <property type="component" value="Unassembled WGS sequence"/>
</dbReference>
<proteinExistence type="predicted"/>
<organism evidence="1 2">
    <name type="scientific">Cichlidogyrus casuarinus</name>
    <dbReference type="NCBI Taxonomy" id="1844966"/>
    <lineage>
        <taxon>Eukaryota</taxon>
        <taxon>Metazoa</taxon>
        <taxon>Spiralia</taxon>
        <taxon>Lophotrochozoa</taxon>
        <taxon>Platyhelminthes</taxon>
        <taxon>Monogenea</taxon>
        <taxon>Monopisthocotylea</taxon>
        <taxon>Dactylogyridea</taxon>
        <taxon>Ancyrocephalidae</taxon>
        <taxon>Cichlidogyrus</taxon>
    </lineage>
</organism>
<evidence type="ECO:0000313" key="1">
    <source>
        <dbReference type="EMBL" id="KAL3308377.1"/>
    </source>
</evidence>
<dbReference type="AlphaFoldDB" id="A0ABD2PNB2"/>
<sequence length="70" mass="7987">MLYVKCFSECETPVVVDSEEELRRQLMLDRRKSAILLDISEDTAERLGLMAPDTGVATERRSSLDVRTLK</sequence>
<comment type="caution">
    <text evidence="1">The sequence shown here is derived from an EMBL/GenBank/DDBJ whole genome shotgun (WGS) entry which is preliminary data.</text>
</comment>
<accession>A0ABD2PNB2</accession>
<protein>
    <submittedName>
        <fullName evidence="1">Uncharacterized protein</fullName>
    </submittedName>
</protein>
<keyword evidence="2" id="KW-1185">Reference proteome</keyword>